<dbReference type="EMBL" id="CAEKDK010000001">
    <property type="protein sequence ID" value="CAB4263747.1"/>
    <property type="molecule type" value="Genomic_DNA"/>
</dbReference>
<accession>A0A6J5TIH4</accession>
<dbReference type="EMBL" id="CAEKKB010000001">
    <property type="protein sequence ID" value="CAB4294324.1"/>
    <property type="molecule type" value="Genomic_DNA"/>
</dbReference>
<dbReference type="Proteomes" id="UP000507245">
    <property type="component" value="Unassembled WGS sequence"/>
</dbReference>
<protein>
    <submittedName>
        <fullName evidence="2">Uncharacterized protein</fullName>
    </submittedName>
</protein>
<proteinExistence type="predicted"/>
<evidence type="ECO:0000313" key="2">
    <source>
        <dbReference type="EMBL" id="CAB4263750.1"/>
    </source>
</evidence>
<gene>
    <name evidence="1" type="ORF">CURHAP_LOCUS4679</name>
    <name evidence="2" type="ORF">CURHAP_LOCUS4691</name>
    <name evidence="3" type="ORF">ORAREDHAP_LOCUS4585</name>
    <name evidence="4" type="ORF">ORAREDHAP_LOCUS4765</name>
</gene>
<evidence type="ECO:0000313" key="3">
    <source>
        <dbReference type="EMBL" id="CAB4294324.1"/>
    </source>
</evidence>
<keyword evidence="6" id="KW-1185">Reference proteome</keyword>
<dbReference type="EMBL" id="CAEKKB010000001">
    <property type="protein sequence ID" value="CAB4294362.1"/>
    <property type="molecule type" value="Genomic_DNA"/>
</dbReference>
<dbReference type="EMBL" id="CAEKDK010000001">
    <property type="protein sequence ID" value="CAB4263750.1"/>
    <property type="molecule type" value="Genomic_DNA"/>
</dbReference>
<reference evidence="6" key="1">
    <citation type="journal article" date="2020" name="Genome Biol.">
        <title>Gamete binning: chromosome-level and haplotype-resolved genome assembly enabled by high-throughput single-cell sequencing of gamete genomes.</title>
        <authorList>
            <person name="Campoy J.A."/>
            <person name="Sun H."/>
            <person name="Goel M."/>
            <person name="Jiao W.-B."/>
            <person name="Folz-Donahue K."/>
            <person name="Wang N."/>
            <person name="Rubio M."/>
            <person name="Liu C."/>
            <person name="Kukat C."/>
            <person name="Ruiz D."/>
            <person name="Huettel B."/>
            <person name="Schneeberger K."/>
        </authorList>
    </citation>
    <scope>NUCLEOTIDE SEQUENCE [LARGE SCALE GENOMIC DNA]</scope>
    <source>
        <strain evidence="6">cv. Rojo Pasion</strain>
    </source>
</reference>
<reference evidence="2 5" key="2">
    <citation type="submission" date="2020-05" db="EMBL/GenBank/DDBJ databases">
        <authorList>
            <person name="Campoy J."/>
            <person name="Schneeberger K."/>
            <person name="Spophaly S."/>
        </authorList>
    </citation>
    <scope>NUCLEOTIDE SEQUENCE [LARGE SCALE GENOMIC DNA]</scope>
    <source>
        <strain evidence="2">PruArmRojPasFocal</strain>
    </source>
</reference>
<evidence type="ECO:0000313" key="6">
    <source>
        <dbReference type="Proteomes" id="UP000507245"/>
    </source>
</evidence>
<name>A0A6J5TIH4_PRUAR</name>
<organism evidence="2 5">
    <name type="scientific">Prunus armeniaca</name>
    <name type="common">Apricot</name>
    <name type="synonym">Armeniaca vulgaris</name>
    <dbReference type="NCBI Taxonomy" id="36596"/>
    <lineage>
        <taxon>Eukaryota</taxon>
        <taxon>Viridiplantae</taxon>
        <taxon>Streptophyta</taxon>
        <taxon>Embryophyta</taxon>
        <taxon>Tracheophyta</taxon>
        <taxon>Spermatophyta</taxon>
        <taxon>Magnoliopsida</taxon>
        <taxon>eudicotyledons</taxon>
        <taxon>Gunneridae</taxon>
        <taxon>Pentapetalae</taxon>
        <taxon>rosids</taxon>
        <taxon>fabids</taxon>
        <taxon>Rosales</taxon>
        <taxon>Rosaceae</taxon>
        <taxon>Amygdaloideae</taxon>
        <taxon>Amygdaleae</taxon>
        <taxon>Prunus</taxon>
    </lineage>
</organism>
<sequence>MLKRKGSVALDYLSRTLVGADTKAQTLSPGTSRSAHIESRSAQVFILEPFLKDVSLYNKP</sequence>
<evidence type="ECO:0000313" key="4">
    <source>
        <dbReference type="EMBL" id="CAB4294362.1"/>
    </source>
</evidence>
<evidence type="ECO:0000313" key="5">
    <source>
        <dbReference type="Proteomes" id="UP000507222"/>
    </source>
</evidence>
<evidence type="ECO:0000313" key="1">
    <source>
        <dbReference type="EMBL" id="CAB4263747.1"/>
    </source>
</evidence>
<dbReference type="AlphaFoldDB" id="A0A6J5TIH4"/>
<dbReference type="Proteomes" id="UP000507222">
    <property type="component" value="Unassembled WGS sequence"/>
</dbReference>